<evidence type="ECO:0000313" key="2">
    <source>
        <dbReference type="Proteomes" id="UP000443353"/>
    </source>
</evidence>
<protein>
    <recommendedName>
        <fullName evidence="3">Serine protease</fullName>
    </recommendedName>
</protein>
<organism evidence="1 2">
    <name type="scientific">Massilia cellulosiltytica</name>
    <dbReference type="NCBI Taxonomy" id="2683234"/>
    <lineage>
        <taxon>Bacteria</taxon>
        <taxon>Pseudomonadati</taxon>
        <taxon>Pseudomonadota</taxon>
        <taxon>Betaproteobacteria</taxon>
        <taxon>Burkholderiales</taxon>
        <taxon>Oxalobacteraceae</taxon>
        <taxon>Telluria group</taxon>
        <taxon>Massilia</taxon>
    </lineage>
</organism>
<keyword evidence="2" id="KW-1185">Reference proteome</keyword>
<proteinExistence type="predicted"/>
<dbReference type="InterPro" id="IPR009003">
    <property type="entry name" value="Peptidase_S1_PA"/>
</dbReference>
<reference evidence="1 2" key="1">
    <citation type="submission" date="2019-12" db="EMBL/GenBank/DDBJ databases">
        <authorList>
            <person name="Li C."/>
            <person name="Zhao J."/>
        </authorList>
    </citation>
    <scope>NUCLEOTIDE SEQUENCE [LARGE SCALE GENOMIC DNA]</scope>
    <source>
        <strain evidence="1 2">NEAU-DD11</strain>
    </source>
</reference>
<dbReference type="RefSeq" id="WP_056126752.1">
    <property type="nucleotide sequence ID" value="NZ_WSES01000001.1"/>
</dbReference>
<comment type="caution">
    <text evidence="1">The sequence shown here is derived from an EMBL/GenBank/DDBJ whole genome shotgun (WGS) entry which is preliminary data.</text>
</comment>
<gene>
    <name evidence="1" type="ORF">GPY61_00950</name>
</gene>
<accession>A0A7X3FV50</accession>
<dbReference type="SUPFAM" id="SSF50494">
    <property type="entry name" value="Trypsin-like serine proteases"/>
    <property type="match status" value="1"/>
</dbReference>
<dbReference type="Gene3D" id="2.40.10.10">
    <property type="entry name" value="Trypsin-like serine proteases"/>
    <property type="match status" value="1"/>
</dbReference>
<evidence type="ECO:0000313" key="1">
    <source>
        <dbReference type="EMBL" id="MVW58492.1"/>
    </source>
</evidence>
<evidence type="ECO:0008006" key="3">
    <source>
        <dbReference type="Google" id="ProtNLM"/>
    </source>
</evidence>
<name>A0A7X3FV50_9BURK</name>
<dbReference type="Proteomes" id="UP000443353">
    <property type="component" value="Unassembled WGS sequence"/>
</dbReference>
<dbReference type="InterPro" id="IPR043504">
    <property type="entry name" value="Peptidase_S1_PA_chymotrypsin"/>
</dbReference>
<sequence length="336" mass="36145">MNKSADDRLKEIKATIKKTSSSYKGVLLTRLDTELGKLSTQARTALSNSLHMKKEATKEIRDLIRAIGLLEALFIPADNRRSFTQIVNDYKGDLSYLVLSSLNKLIKSLDPANPSPPDLARHRPLLIGVSISGGNHPGPGSIACFVLCNKTDRPMILGNEHVMRAEFGSTNKDKPIILQPSKGNGASASDKVATYDRGILDHRIDAAVAYLEPGVLFANRTPEGTALRLSSSVVRVGDEVWKRGTASRVTTGRIVDIAANKTVPHARFGGDINFASQLEVKVTGLREEFQIPGDSGSALFNADNDIIGIMHGGGKDGGGIATPIDVVFDLLDVRLP</sequence>
<dbReference type="EMBL" id="WSES01000001">
    <property type="protein sequence ID" value="MVW58492.1"/>
    <property type="molecule type" value="Genomic_DNA"/>
</dbReference>
<dbReference type="AlphaFoldDB" id="A0A7X3FV50"/>